<feature type="transmembrane region" description="Helical" evidence="17">
    <location>
        <begin position="154"/>
        <end position="172"/>
    </location>
</feature>
<evidence type="ECO:0000256" key="15">
    <source>
        <dbReference type="ARBA" id="ARBA00023136"/>
    </source>
</evidence>
<dbReference type="GO" id="GO:0008137">
    <property type="term" value="F:NADH dehydrogenase (ubiquinone) activity"/>
    <property type="evidence" value="ECO:0007669"/>
    <property type="project" value="UniProtKB-EC"/>
</dbReference>
<evidence type="ECO:0000259" key="18">
    <source>
        <dbReference type="Pfam" id="PF00361"/>
    </source>
</evidence>
<evidence type="ECO:0000256" key="11">
    <source>
        <dbReference type="ARBA" id="ARBA00022989"/>
    </source>
</evidence>
<evidence type="ECO:0000256" key="8">
    <source>
        <dbReference type="ARBA" id="ARBA00022792"/>
    </source>
</evidence>
<evidence type="ECO:0000313" key="21">
    <source>
        <dbReference type="EMBL" id="UZA61307.1"/>
    </source>
</evidence>
<evidence type="ECO:0000256" key="6">
    <source>
        <dbReference type="ARBA" id="ARBA00022660"/>
    </source>
</evidence>
<organism evidence="21">
    <name type="scientific">Rhynchothorax sp. JZ-2022</name>
    <dbReference type="NCBI Taxonomy" id="2992009"/>
    <lineage>
        <taxon>Eukaryota</taxon>
        <taxon>Metazoa</taxon>
        <taxon>Ecdysozoa</taxon>
        <taxon>Arthropoda</taxon>
        <taxon>Chelicerata</taxon>
        <taxon>Pycnogonida</taxon>
        <taxon>Pantopoda</taxon>
        <taxon>Rhynchothorax</taxon>
    </lineage>
</organism>
<keyword evidence="5 17" id="KW-0813">Transport</keyword>
<evidence type="ECO:0000256" key="12">
    <source>
        <dbReference type="ARBA" id="ARBA00023027"/>
    </source>
</evidence>
<evidence type="ECO:0000256" key="10">
    <source>
        <dbReference type="ARBA" id="ARBA00022982"/>
    </source>
</evidence>
<keyword evidence="12 17" id="KW-0520">NAD</keyword>
<keyword evidence="10" id="KW-0249">Electron transport</keyword>
<evidence type="ECO:0000256" key="4">
    <source>
        <dbReference type="ARBA" id="ARBA00021096"/>
    </source>
</evidence>
<feature type="transmembrane region" description="Helical" evidence="17">
    <location>
        <begin position="551"/>
        <end position="569"/>
    </location>
</feature>
<evidence type="ECO:0000256" key="14">
    <source>
        <dbReference type="ARBA" id="ARBA00023128"/>
    </source>
</evidence>
<feature type="transmembrane region" description="Helical" evidence="17">
    <location>
        <begin position="332"/>
        <end position="355"/>
    </location>
</feature>
<feature type="transmembrane region" description="Helical" evidence="17">
    <location>
        <begin position="88"/>
        <end position="108"/>
    </location>
</feature>
<geneLocation type="mitochondrion" evidence="21"/>
<dbReference type="InterPro" id="IPR010934">
    <property type="entry name" value="NADH_DH_su5_C"/>
</dbReference>
<reference evidence="21" key="1">
    <citation type="journal article" date="2022" name="Polar Biol.">
        <title>Mitochondrial genomes provide insight into interfamilial relationships within Pycnogonida.</title>
        <authorList>
            <person name="Zehnpfennig J.R."/>
            <person name="Varney R.M."/>
            <person name="Halanych K.M."/>
            <person name="Mahon A.R."/>
        </authorList>
    </citation>
    <scope>NUCLEOTIDE SEQUENCE</scope>
</reference>
<dbReference type="InterPro" id="IPR001516">
    <property type="entry name" value="Proton_antipo_N"/>
</dbReference>
<keyword evidence="9" id="KW-1278">Translocase</keyword>
<sequence>MLFFYHNMYLLISFMLLIMSGISLMLGLTFSYLSMEYFLEWNILSFNSISISMSMMVDFYSLIFSSFVMYISSSVFTFSKSYMEGEIYLRRFLLLLLLFVLSMLMLIFSGNLLTILLGWDGLGLVSFLLVIFYQNKSSLGGGLLTLLTNRLGDIALILSLSLMFCWSHFYNLKFMSMSILDNSIIILVFLSAMTKSAQMPFSAWLPAAMAAPTPVSSLVHSSTLVTAGVYLLIRFNELYINMNFYLMYIALITMFMSGLSANFEFDMKKIIALSTLSQLSVMFLALSLSMKILAYFHMLTHALFKALMFLSAGSVMHGYFGNQDMRMKGSMTFSPFISMAMNLSFLSLMGMPFLAGFYSKDMILEKFFMLEVSPMMMVILIVATMLTVTYSMRTSFYVIINYTLHSTCFNLFNNKYILKSLWMLMAASLLSGSMLMWLLFPIPESIFLNFSFKMTIFMILFMGIIFGTLMILFKFMLSTLMIMNPLMHYFMSQMWFISNSPQLLMAPPLLFSKSLMKMFDFGWSEMYGGQGIYKILNSSKTLSNTNFYNMMFYYLMFFIWMIMLLMMLMI</sequence>
<feature type="transmembrane region" description="Helical" evidence="17">
    <location>
        <begin position="245"/>
        <end position="263"/>
    </location>
</feature>
<dbReference type="InterPro" id="IPR003945">
    <property type="entry name" value="NU5C-like"/>
</dbReference>
<dbReference type="EMBL" id="OK649915">
    <property type="protein sequence ID" value="UZA61307.1"/>
    <property type="molecule type" value="Genomic_DNA"/>
</dbReference>
<proteinExistence type="inferred from homology"/>
<keyword evidence="8" id="KW-0999">Mitochondrion inner membrane</keyword>
<evidence type="ECO:0000256" key="2">
    <source>
        <dbReference type="ARBA" id="ARBA00004448"/>
    </source>
</evidence>
<dbReference type="Pfam" id="PF00361">
    <property type="entry name" value="Proton_antipo_M"/>
    <property type="match status" value="1"/>
</dbReference>
<keyword evidence="11 17" id="KW-1133">Transmembrane helix</keyword>
<feature type="transmembrane region" description="Helical" evidence="17">
    <location>
        <begin position="269"/>
        <end position="290"/>
    </location>
</feature>
<keyword evidence="15 17" id="KW-0472">Membrane</keyword>
<evidence type="ECO:0000256" key="1">
    <source>
        <dbReference type="ARBA" id="ARBA00003257"/>
    </source>
</evidence>
<evidence type="ECO:0000259" key="19">
    <source>
        <dbReference type="Pfam" id="PF00662"/>
    </source>
</evidence>
<dbReference type="Pfam" id="PF06455">
    <property type="entry name" value="NADH5_C"/>
    <property type="match status" value="1"/>
</dbReference>
<keyword evidence="7 17" id="KW-0812">Transmembrane</keyword>
<comment type="function">
    <text evidence="17">Core subunit of the mitochondrial membrane respiratory chain NADH dehydrogenase (Complex I) which catalyzes electron transfer from NADH through the respiratory chain, using ubiquinone as an electron acceptor. Essential for the catalytic activity and assembly of complex I.</text>
</comment>
<dbReference type="GO" id="GO:0042773">
    <property type="term" value="P:ATP synthesis coupled electron transport"/>
    <property type="evidence" value="ECO:0007669"/>
    <property type="project" value="InterPro"/>
</dbReference>
<comment type="catalytic activity">
    <reaction evidence="16 17">
        <text>a ubiquinone + NADH + 5 H(+)(in) = a ubiquinol + NAD(+) + 4 H(+)(out)</text>
        <dbReference type="Rhea" id="RHEA:29091"/>
        <dbReference type="Rhea" id="RHEA-COMP:9565"/>
        <dbReference type="Rhea" id="RHEA-COMP:9566"/>
        <dbReference type="ChEBI" id="CHEBI:15378"/>
        <dbReference type="ChEBI" id="CHEBI:16389"/>
        <dbReference type="ChEBI" id="CHEBI:17976"/>
        <dbReference type="ChEBI" id="CHEBI:57540"/>
        <dbReference type="ChEBI" id="CHEBI:57945"/>
        <dbReference type="EC" id="7.1.1.2"/>
    </reaction>
</comment>
<dbReference type="Pfam" id="PF00662">
    <property type="entry name" value="Proton_antipo_N"/>
    <property type="match status" value="1"/>
</dbReference>
<evidence type="ECO:0000256" key="3">
    <source>
        <dbReference type="ARBA" id="ARBA00012944"/>
    </source>
</evidence>
<gene>
    <name evidence="21" type="primary">nad5</name>
</gene>
<feature type="domain" description="NADH-Ubiquinone oxidoreductase (complex I) chain 5 N-terminal" evidence="19">
    <location>
        <begin position="44"/>
        <end position="92"/>
    </location>
</feature>
<dbReference type="GO" id="GO:0003954">
    <property type="term" value="F:NADH dehydrogenase activity"/>
    <property type="evidence" value="ECO:0007669"/>
    <property type="project" value="TreeGrafter"/>
</dbReference>
<comment type="function">
    <text evidence="1">Core subunit of the mitochondrial membrane respiratory chain NADH dehydrogenase (Complex I) that is believed to belong to the minimal assembly required for catalysis. Complex I functions in the transfer of electrons from NADH to the respiratory chain. The immediate electron acceptor for the enzyme is believed to be ubiquinone.</text>
</comment>
<evidence type="ECO:0000256" key="13">
    <source>
        <dbReference type="ARBA" id="ARBA00023075"/>
    </source>
</evidence>
<dbReference type="EC" id="7.1.1.2" evidence="3 17"/>
<keyword evidence="13 17" id="KW-0830">Ubiquinone</keyword>
<evidence type="ECO:0000256" key="5">
    <source>
        <dbReference type="ARBA" id="ARBA00022448"/>
    </source>
</evidence>
<accession>A0A9E8AFW1</accession>
<feature type="transmembrane region" description="Helical" evidence="17">
    <location>
        <begin position="56"/>
        <end position="76"/>
    </location>
</feature>
<keyword evidence="14 17" id="KW-0496">Mitochondrion</keyword>
<dbReference type="InterPro" id="IPR001750">
    <property type="entry name" value="ND/Mrp_TM"/>
</dbReference>
<keyword evidence="6" id="KW-0679">Respiratory chain</keyword>
<evidence type="ECO:0000256" key="9">
    <source>
        <dbReference type="ARBA" id="ARBA00022967"/>
    </source>
</evidence>
<feature type="transmembrane region" description="Helical" evidence="17">
    <location>
        <begin position="12"/>
        <end position="35"/>
    </location>
</feature>
<feature type="transmembrane region" description="Helical" evidence="17">
    <location>
        <begin position="367"/>
        <end position="388"/>
    </location>
</feature>
<dbReference type="PRINTS" id="PR01434">
    <property type="entry name" value="NADHDHGNASE5"/>
</dbReference>
<dbReference type="AlphaFoldDB" id="A0A9E8AFW1"/>
<evidence type="ECO:0000256" key="7">
    <source>
        <dbReference type="ARBA" id="ARBA00022692"/>
    </source>
</evidence>
<dbReference type="GO" id="GO:0005743">
    <property type="term" value="C:mitochondrial inner membrane"/>
    <property type="evidence" value="ECO:0007669"/>
    <property type="project" value="UniProtKB-SubCell"/>
</dbReference>
<dbReference type="PANTHER" id="PTHR42829">
    <property type="entry name" value="NADH-UBIQUINONE OXIDOREDUCTASE CHAIN 5"/>
    <property type="match status" value="1"/>
</dbReference>
<comment type="similarity">
    <text evidence="17">Belongs to the complex I subunit 5 family.</text>
</comment>
<dbReference type="PANTHER" id="PTHR42829:SF2">
    <property type="entry name" value="NADH-UBIQUINONE OXIDOREDUCTASE CHAIN 5"/>
    <property type="match status" value="1"/>
</dbReference>
<feature type="transmembrane region" description="Helical" evidence="17">
    <location>
        <begin position="421"/>
        <end position="442"/>
    </location>
</feature>
<evidence type="ECO:0000256" key="17">
    <source>
        <dbReference type="RuleBase" id="RU003404"/>
    </source>
</evidence>
<evidence type="ECO:0000259" key="20">
    <source>
        <dbReference type="Pfam" id="PF06455"/>
    </source>
</evidence>
<feature type="domain" description="NADH:quinone oxidoreductase/Mrp antiporter transmembrane" evidence="18">
    <location>
        <begin position="109"/>
        <end position="387"/>
    </location>
</feature>
<comment type="subcellular location">
    <subcellularLocation>
        <location evidence="2">Mitochondrion inner membrane</location>
        <topology evidence="2">Multi-pass membrane protein</topology>
    </subcellularLocation>
</comment>
<feature type="transmembrane region" description="Helical" evidence="17">
    <location>
        <begin position="454"/>
        <end position="477"/>
    </location>
</feature>
<protein>
    <recommendedName>
        <fullName evidence="4 17">NADH-ubiquinone oxidoreductase chain 5</fullName>
        <ecNumber evidence="3 17">7.1.1.2</ecNumber>
    </recommendedName>
</protein>
<evidence type="ECO:0000256" key="16">
    <source>
        <dbReference type="ARBA" id="ARBA00049551"/>
    </source>
</evidence>
<dbReference type="GO" id="GO:0015990">
    <property type="term" value="P:electron transport coupled proton transport"/>
    <property type="evidence" value="ECO:0007669"/>
    <property type="project" value="TreeGrafter"/>
</dbReference>
<name>A0A9E8AFW1_9CHEL</name>
<feature type="domain" description="NADH dehydrogenase subunit 5 C-terminal" evidence="20">
    <location>
        <begin position="390"/>
        <end position="567"/>
    </location>
</feature>
<feature type="transmembrane region" description="Helical" evidence="17">
    <location>
        <begin position="184"/>
        <end position="205"/>
    </location>
</feature>
<feature type="transmembrane region" description="Helical" evidence="17">
    <location>
        <begin position="302"/>
        <end position="320"/>
    </location>
</feature>